<evidence type="ECO:0000313" key="4">
    <source>
        <dbReference type="Proteomes" id="UP000246303"/>
    </source>
</evidence>
<reference evidence="3 4" key="1">
    <citation type="submission" date="2018-05" db="EMBL/GenBank/DDBJ databases">
        <title>Genetic diversity of glacier-inhabiting Cryobacterium bacteria in China and description of Cryobacterium mengkeensis sp. nov. and Arthrobacter glacialis sp. nov.</title>
        <authorList>
            <person name="Liu Q."/>
            <person name="Xin Y.-H."/>
        </authorList>
    </citation>
    <scope>NUCLEOTIDE SEQUENCE [LARGE SCALE GENOMIC DNA]</scope>
    <source>
        <strain evidence="3 4">GP3</strain>
    </source>
</reference>
<dbReference type="GO" id="GO:0004029">
    <property type="term" value="F:aldehyde dehydrogenase (NAD+) activity"/>
    <property type="evidence" value="ECO:0007669"/>
    <property type="project" value="TreeGrafter"/>
</dbReference>
<comment type="caution">
    <text evidence="3">The sequence shown here is derived from an EMBL/GenBank/DDBJ whole genome shotgun (WGS) entry which is preliminary data.</text>
</comment>
<evidence type="ECO:0000259" key="2">
    <source>
        <dbReference type="Pfam" id="PF01370"/>
    </source>
</evidence>
<dbReference type="EMBL" id="QHLZ01000006">
    <property type="protein sequence ID" value="PXA65085.1"/>
    <property type="molecule type" value="Genomic_DNA"/>
</dbReference>
<dbReference type="Pfam" id="PF01370">
    <property type="entry name" value="Epimerase"/>
    <property type="match status" value="1"/>
</dbReference>
<dbReference type="OrthoDB" id="9808276at2"/>
<name>A0A2V3DQ58_9MICC</name>
<dbReference type="InterPro" id="IPR051783">
    <property type="entry name" value="NAD(P)-dependent_oxidoreduct"/>
</dbReference>
<dbReference type="Proteomes" id="UP000246303">
    <property type="component" value="Unassembled WGS sequence"/>
</dbReference>
<dbReference type="PANTHER" id="PTHR48079">
    <property type="entry name" value="PROTEIN YEEZ"/>
    <property type="match status" value="1"/>
</dbReference>
<keyword evidence="4" id="KW-1185">Reference proteome</keyword>
<dbReference type="PANTHER" id="PTHR48079:SF6">
    <property type="entry name" value="NAD(P)-BINDING DOMAIN-CONTAINING PROTEIN-RELATED"/>
    <property type="match status" value="1"/>
</dbReference>
<evidence type="ECO:0000256" key="1">
    <source>
        <dbReference type="SAM" id="MobiDB-lite"/>
    </source>
</evidence>
<dbReference type="InterPro" id="IPR036291">
    <property type="entry name" value="NAD(P)-bd_dom_sf"/>
</dbReference>
<proteinExistence type="predicted"/>
<feature type="domain" description="NAD-dependent epimerase/dehydratase" evidence="2">
    <location>
        <begin position="9"/>
        <end position="199"/>
    </location>
</feature>
<dbReference type="GO" id="GO:0005737">
    <property type="term" value="C:cytoplasm"/>
    <property type="evidence" value="ECO:0007669"/>
    <property type="project" value="TreeGrafter"/>
</dbReference>
<feature type="region of interest" description="Disordered" evidence="1">
    <location>
        <begin position="232"/>
        <end position="251"/>
    </location>
</feature>
<organism evidence="3 4">
    <name type="scientific">Arthrobacter psychrochitiniphilus</name>
    <dbReference type="NCBI Taxonomy" id="291045"/>
    <lineage>
        <taxon>Bacteria</taxon>
        <taxon>Bacillati</taxon>
        <taxon>Actinomycetota</taxon>
        <taxon>Actinomycetes</taxon>
        <taxon>Micrococcales</taxon>
        <taxon>Micrococcaceae</taxon>
        <taxon>Arthrobacter</taxon>
    </lineage>
</organism>
<dbReference type="InterPro" id="IPR001509">
    <property type="entry name" value="Epimerase_deHydtase"/>
</dbReference>
<dbReference type="SUPFAM" id="SSF51735">
    <property type="entry name" value="NAD(P)-binding Rossmann-fold domains"/>
    <property type="match status" value="1"/>
</dbReference>
<protein>
    <submittedName>
        <fullName evidence="3">NAD(P)-dependent oxidoreductase</fullName>
    </submittedName>
</protein>
<accession>A0A2V3DQ58</accession>
<dbReference type="AlphaFoldDB" id="A0A2V3DQ58"/>
<dbReference type="Gene3D" id="3.40.50.720">
    <property type="entry name" value="NAD(P)-binding Rossmann-like Domain"/>
    <property type="match status" value="1"/>
</dbReference>
<gene>
    <name evidence="3" type="ORF">CVS29_10320</name>
</gene>
<dbReference type="RefSeq" id="WP_110106261.1">
    <property type="nucleotide sequence ID" value="NZ_JACBZZ010000001.1"/>
</dbReference>
<evidence type="ECO:0000313" key="3">
    <source>
        <dbReference type="EMBL" id="PXA65085.1"/>
    </source>
</evidence>
<dbReference type="CDD" id="cd05266">
    <property type="entry name" value="SDR_a4"/>
    <property type="match status" value="1"/>
</dbReference>
<sequence length="283" mass="30565">MAVVIAGCGDLGTEVGLRFASLGHRVIGLRRSAAKLPAEIEGQAVDLSAEVPKLPAEATIVVIAMSPDERSVEGYRSAYVESVLRVAEAIREDCAAPPRVLYVSSTAVYGVDDGSWVDETTLAQPTSPTAVVLLEAEETLLKLIPEAVILRLGGIYGPGRTREIDRVRQGIATISSEPEFSSRIHRDDAAAAVIHLMTRQDWPESVYIGVDDHPVDRREVVEFLARSLDLPAPEVTNNSSSGQGSHGKRCRNNKLRETGFVFSYPSYREGYTAVLDGAGVRHA</sequence>